<organism evidence="1 2">
    <name type="scientific">Streptosporangium lutulentum</name>
    <dbReference type="NCBI Taxonomy" id="1461250"/>
    <lineage>
        <taxon>Bacteria</taxon>
        <taxon>Bacillati</taxon>
        <taxon>Actinomycetota</taxon>
        <taxon>Actinomycetes</taxon>
        <taxon>Streptosporangiales</taxon>
        <taxon>Streptosporangiaceae</taxon>
        <taxon>Streptosporangium</taxon>
    </lineage>
</organism>
<keyword evidence="2" id="KW-1185">Reference proteome</keyword>
<evidence type="ECO:0000313" key="2">
    <source>
        <dbReference type="Proteomes" id="UP001225356"/>
    </source>
</evidence>
<accession>A0ABT9QCK6</accession>
<dbReference type="EMBL" id="JAUSQU010000001">
    <property type="protein sequence ID" value="MDP9844101.1"/>
    <property type="molecule type" value="Genomic_DNA"/>
</dbReference>
<sequence length="30" mass="2894">MRSPLFGTAASAALALLAGTHTGAITHSVA</sequence>
<proteinExistence type="predicted"/>
<gene>
    <name evidence="1" type="ORF">J2853_003312</name>
</gene>
<evidence type="ECO:0000313" key="1">
    <source>
        <dbReference type="EMBL" id="MDP9844101.1"/>
    </source>
</evidence>
<protein>
    <submittedName>
        <fullName evidence="1">Uncharacterized protein</fullName>
    </submittedName>
</protein>
<name>A0ABT9QCK6_9ACTN</name>
<comment type="caution">
    <text evidence="1">The sequence shown here is derived from an EMBL/GenBank/DDBJ whole genome shotgun (WGS) entry which is preliminary data.</text>
</comment>
<reference evidence="1 2" key="1">
    <citation type="submission" date="2023-07" db="EMBL/GenBank/DDBJ databases">
        <title>Sequencing the genomes of 1000 actinobacteria strains.</title>
        <authorList>
            <person name="Klenk H.-P."/>
        </authorList>
    </citation>
    <scope>NUCLEOTIDE SEQUENCE [LARGE SCALE GENOMIC DNA]</scope>
    <source>
        <strain evidence="1 2">DSM 46740</strain>
    </source>
</reference>
<dbReference type="Proteomes" id="UP001225356">
    <property type="component" value="Unassembled WGS sequence"/>
</dbReference>